<name>F8PT85_SERL3</name>
<evidence type="ECO:0008006" key="3">
    <source>
        <dbReference type="Google" id="ProtNLM"/>
    </source>
</evidence>
<dbReference type="EMBL" id="GL945478">
    <property type="protein sequence ID" value="EGO00915.1"/>
    <property type="molecule type" value="Genomic_DNA"/>
</dbReference>
<dbReference type="HOGENOM" id="CLU_113385_0_0_1"/>
<dbReference type="Proteomes" id="UP000008063">
    <property type="component" value="Unassembled WGS sequence"/>
</dbReference>
<protein>
    <recommendedName>
        <fullName evidence="3">CxC1-like cysteine cluster associated with KDZ transposases domain-containing protein</fullName>
    </recommendedName>
</protein>
<dbReference type="PANTHER" id="PTHR34305">
    <property type="entry name" value="EXPRESSED PROTEIN"/>
    <property type="match status" value="1"/>
</dbReference>
<evidence type="ECO:0000313" key="2">
    <source>
        <dbReference type="Proteomes" id="UP000008063"/>
    </source>
</evidence>
<accession>F8PT85</accession>
<organism evidence="2">
    <name type="scientific">Serpula lacrymans var. lacrymans (strain S7.3)</name>
    <name type="common">Dry rot fungus</name>
    <dbReference type="NCBI Taxonomy" id="936435"/>
    <lineage>
        <taxon>Eukaryota</taxon>
        <taxon>Fungi</taxon>
        <taxon>Dikarya</taxon>
        <taxon>Basidiomycota</taxon>
        <taxon>Agaricomycotina</taxon>
        <taxon>Agaricomycetes</taxon>
        <taxon>Agaricomycetidae</taxon>
        <taxon>Boletales</taxon>
        <taxon>Coniophorineae</taxon>
        <taxon>Serpulaceae</taxon>
        <taxon>Serpula</taxon>
    </lineage>
</organism>
<evidence type="ECO:0000313" key="1">
    <source>
        <dbReference type="EMBL" id="EGO00915.1"/>
    </source>
</evidence>
<reference evidence="2" key="1">
    <citation type="journal article" date="2011" name="Science">
        <title>The plant cell wall-decomposing machinery underlies the functional diversity of forest fungi.</title>
        <authorList>
            <person name="Eastwood D.C."/>
            <person name="Floudas D."/>
            <person name="Binder M."/>
            <person name="Majcherczyk A."/>
            <person name="Schneider P."/>
            <person name="Aerts A."/>
            <person name="Asiegbu F.O."/>
            <person name="Baker S.E."/>
            <person name="Barry K."/>
            <person name="Bendiksby M."/>
            <person name="Blumentritt M."/>
            <person name="Coutinho P.M."/>
            <person name="Cullen D."/>
            <person name="de Vries R.P."/>
            <person name="Gathman A."/>
            <person name="Goodell B."/>
            <person name="Henrissat B."/>
            <person name="Ihrmark K."/>
            <person name="Kauserud H."/>
            <person name="Kohler A."/>
            <person name="LaButti K."/>
            <person name="Lapidus A."/>
            <person name="Lavin J.L."/>
            <person name="Lee Y.-H."/>
            <person name="Lindquist E."/>
            <person name="Lilly W."/>
            <person name="Lucas S."/>
            <person name="Morin E."/>
            <person name="Murat C."/>
            <person name="Oguiza J.A."/>
            <person name="Park J."/>
            <person name="Pisabarro A.G."/>
            <person name="Riley R."/>
            <person name="Rosling A."/>
            <person name="Salamov A."/>
            <person name="Schmidt O."/>
            <person name="Schmutz J."/>
            <person name="Skrede I."/>
            <person name="Stenlid J."/>
            <person name="Wiebenga A."/>
            <person name="Xie X."/>
            <person name="Kuees U."/>
            <person name="Hibbett D.S."/>
            <person name="Hoffmeister D."/>
            <person name="Hoegberg N."/>
            <person name="Martin F."/>
            <person name="Grigoriev I.V."/>
            <person name="Watkinson S.C."/>
        </authorList>
    </citation>
    <scope>NUCLEOTIDE SEQUENCE [LARGE SCALE GENOMIC DNA]</scope>
    <source>
        <strain evidence="2">strain S7.3</strain>
    </source>
</reference>
<dbReference type="eggNOG" id="ENOG502S87Y">
    <property type="taxonomic scope" value="Eukaryota"/>
</dbReference>
<gene>
    <name evidence="1" type="ORF">SERLA73DRAFT_178914</name>
</gene>
<proteinExistence type="predicted"/>
<keyword evidence="2" id="KW-1185">Reference proteome</keyword>
<sequence length="228" mass="25960">MHHTCCDVLKSLLVENSPLPCITPDPGVSSEWQKTGCFYSMPQIRHRPCYPHLKHDLREEPGRRRGDKCSKYYSQYGEKRLTGGLMCAWCTHSICYGFHCIPRGEGRNDVFSAIVTRWPKAPRVVVYDFACTLAPYCLTRELEFFADTLFVVDGFHAKGHTKCSPAVFLTSYASTDPRLTQINSSAAECGNSALKRIRKSVSYMSQDHAILYTRVFLEPVEDPQDEEY</sequence>
<dbReference type="OMA" id="YCLTREL"/>
<dbReference type="PANTHER" id="PTHR34305:SF1">
    <property type="entry name" value="SWIM-TYPE DOMAIN-CONTAINING PROTEIN"/>
    <property type="match status" value="1"/>
</dbReference>
<dbReference type="AlphaFoldDB" id="F8PT85"/>
<dbReference type="InParanoid" id="F8PT85"/>
<dbReference type="OrthoDB" id="5598737at2759"/>